<dbReference type="OrthoDB" id="9796958at2"/>
<sequence>MLIQSEKSLLLVIDVQERLTPAIADAPRLTTNIVRLLKAANLLEVPILATEQYPRGLGKTMEDVADLIPEEAVVEKIHFSAMSEPGFAERLKATGRKQIVVVGMEAHICVLQTALELRQAGYEVFAVDDGMGSRVRTNTDLAIARMRSSGIEVVATEMVVFEWAHRADRACFKQLSALIK</sequence>
<protein>
    <submittedName>
        <fullName evidence="2">Hydrolase</fullName>
    </submittedName>
</protein>
<proteinExistence type="predicted"/>
<name>A0A545TPC1_9PROT</name>
<keyword evidence="3" id="KW-1185">Reference proteome</keyword>
<gene>
    <name evidence="2" type="ORF">FKG95_15400</name>
</gene>
<evidence type="ECO:0000313" key="2">
    <source>
        <dbReference type="EMBL" id="TQV79063.1"/>
    </source>
</evidence>
<evidence type="ECO:0000313" key="3">
    <source>
        <dbReference type="Proteomes" id="UP000315252"/>
    </source>
</evidence>
<accession>A0A545TPC1</accession>
<dbReference type="PANTHER" id="PTHR14119:SF3">
    <property type="entry name" value="ISOCHORISMATASE DOMAIN-CONTAINING PROTEIN 2"/>
    <property type="match status" value="1"/>
</dbReference>
<organism evidence="2 3">
    <name type="scientific">Denitrobaculum tricleocarpae</name>
    <dbReference type="NCBI Taxonomy" id="2591009"/>
    <lineage>
        <taxon>Bacteria</taxon>
        <taxon>Pseudomonadati</taxon>
        <taxon>Pseudomonadota</taxon>
        <taxon>Alphaproteobacteria</taxon>
        <taxon>Rhodospirillales</taxon>
        <taxon>Rhodospirillaceae</taxon>
        <taxon>Denitrobaculum</taxon>
    </lineage>
</organism>
<keyword evidence="2" id="KW-0378">Hydrolase</keyword>
<feature type="domain" description="Isochorismatase-like" evidence="1">
    <location>
        <begin position="8"/>
        <end position="157"/>
    </location>
</feature>
<dbReference type="CDD" id="cd01012">
    <property type="entry name" value="YcaC_related"/>
    <property type="match status" value="1"/>
</dbReference>
<dbReference type="SUPFAM" id="SSF52499">
    <property type="entry name" value="Isochorismatase-like hydrolases"/>
    <property type="match status" value="1"/>
</dbReference>
<dbReference type="InterPro" id="IPR050993">
    <property type="entry name" value="Isochorismatase_domain"/>
</dbReference>
<dbReference type="Proteomes" id="UP000315252">
    <property type="component" value="Unassembled WGS sequence"/>
</dbReference>
<dbReference type="EMBL" id="VHSH01000005">
    <property type="protein sequence ID" value="TQV79063.1"/>
    <property type="molecule type" value="Genomic_DNA"/>
</dbReference>
<dbReference type="InterPro" id="IPR000868">
    <property type="entry name" value="Isochorismatase-like_dom"/>
</dbReference>
<dbReference type="InterPro" id="IPR036380">
    <property type="entry name" value="Isochorismatase-like_sf"/>
</dbReference>
<dbReference type="GO" id="GO:0016787">
    <property type="term" value="F:hydrolase activity"/>
    <property type="evidence" value="ECO:0007669"/>
    <property type="project" value="UniProtKB-KW"/>
</dbReference>
<reference evidence="2 3" key="1">
    <citation type="submission" date="2019-06" db="EMBL/GenBank/DDBJ databases">
        <title>Whole genome sequence for Rhodospirillaceae sp. R148.</title>
        <authorList>
            <person name="Wang G."/>
        </authorList>
    </citation>
    <scope>NUCLEOTIDE SEQUENCE [LARGE SCALE GENOMIC DNA]</scope>
    <source>
        <strain evidence="2 3">R148</strain>
    </source>
</reference>
<dbReference type="PANTHER" id="PTHR14119">
    <property type="entry name" value="HYDROLASE"/>
    <property type="match status" value="1"/>
</dbReference>
<dbReference type="Pfam" id="PF00857">
    <property type="entry name" value="Isochorismatase"/>
    <property type="match status" value="1"/>
</dbReference>
<dbReference type="RefSeq" id="WP_142897286.1">
    <property type="nucleotide sequence ID" value="NZ_ML660056.1"/>
</dbReference>
<evidence type="ECO:0000259" key="1">
    <source>
        <dbReference type="Pfam" id="PF00857"/>
    </source>
</evidence>
<comment type="caution">
    <text evidence="2">The sequence shown here is derived from an EMBL/GenBank/DDBJ whole genome shotgun (WGS) entry which is preliminary data.</text>
</comment>
<dbReference type="Gene3D" id="3.40.50.850">
    <property type="entry name" value="Isochorismatase-like"/>
    <property type="match status" value="1"/>
</dbReference>
<dbReference type="AlphaFoldDB" id="A0A545TPC1"/>